<dbReference type="Proteomes" id="UP000195402">
    <property type="component" value="Unassembled WGS sequence"/>
</dbReference>
<reference evidence="2 3" key="1">
    <citation type="journal article" date="2017" name="Mol. Plant">
        <title>The Genome of Medicinal Plant Macleaya cordata Provides New Insights into Benzylisoquinoline Alkaloids Metabolism.</title>
        <authorList>
            <person name="Liu X."/>
            <person name="Liu Y."/>
            <person name="Huang P."/>
            <person name="Ma Y."/>
            <person name="Qing Z."/>
            <person name="Tang Q."/>
            <person name="Cao H."/>
            <person name="Cheng P."/>
            <person name="Zheng Y."/>
            <person name="Yuan Z."/>
            <person name="Zhou Y."/>
            <person name="Liu J."/>
            <person name="Tang Z."/>
            <person name="Zhuo Y."/>
            <person name="Zhang Y."/>
            <person name="Yu L."/>
            <person name="Huang J."/>
            <person name="Yang P."/>
            <person name="Peng Q."/>
            <person name="Zhang J."/>
            <person name="Jiang W."/>
            <person name="Zhang Z."/>
            <person name="Lin K."/>
            <person name="Ro D.K."/>
            <person name="Chen X."/>
            <person name="Xiong X."/>
            <person name="Shang Y."/>
            <person name="Huang S."/>
            <person name="Zeng J."/>
        </authorList>
    </citation>
    <scope>NUCLEOTIDE SEQUENCE [LARGE SCALE GENOMIC DNA]</scope>
    <source>
        <strain evidence="3">cv. BLH2017</strain>
        <tissue evidence="2">Root</tissue>
    </source>
</reference>
<dbReference type="AlphaFoldDB" id="A0A200PW47"/>
<comment type="caution">
    <text evidence="2">The sequence shown here is derived from an EMBL/GenBank/DDBJ whole genome shotgun (WGS) entry which is preliminary data.</text>
</comment>
<evidence type="ECO:0000313" key="3">
    <source>
        <dbReference type="Proteomes" id="UP000195402"/>
    </source>
</evidence>
<proteinExistence type="predicted"/>
<feature type="compositionally biased region" description="Basic residues" evidence="1">
    <location>
        <begin position="60"/>
        <end position="70"/>
    </location>
</feature>
<dbReference type="InParanoid" id="A0A200PW47"/>
<evidence type="ECO:0000313" key="2">
    <source>
        <dbReference type="EMBL" id="OVA02424.1"/>
    </source>
</evidence>
<dbReference type="EMBL" id="MVGT01003956">
    <property type="protein sequence ID" value="OVA02424.1"/>
    <property type="molecule type" value="Genomic_DNA"/>
</dbReference>
<feature type="region of interest" description="Disordered" evidence="1">
    <location>
        <begin position="55"/>
        <end position="114"/>
    </location>
</feature>
<gene>
    <name evidence="2" type="ORF">BVC80_9099g236</name>
</gene>
<accession>A0A200PW47</accession>
<protein>
    <submittedName>
        <fullName evidence="2">Uncharacterized protein</fullName>
    </submittedName>
</protein>
<evidence type="ECO:0000256" key="1">
    <source>
        <dbReference type="SAM" id="MobiDB-lite"/>
    </source>
</evidence>
<sequence>MDARSSSCMVVVVLVILVLGVVQTANLGYAAALVIADYHPADPTRMGLLIHNDGYPERKKMGRVGPRRWSNRPGPPPPRANRPVREREPALPPVLIGPPSPSSAYAVAAPPPAT</sequence>
<organism evidence="2 3">
    <name type="scientific">Macleaya cordata</name>
    <name type="common">Five-seeded plume-poppy</name>
    <name type="synonym">Bocconia cordata</name>
    <dbReference type="NCBI Taxonomy" id="56857"/>
    <lineage>
        <taxon>Eukaryota</taxon>
        <taxon>Viridiplantae</taxon>
        <taxon>Streptophyta</taxon>
        <taxon>Embryophyta</taxon>
        <taxon>Tracheophyta</taxon>
        <taxon>Spermatophyta</taxon>
        <taxon>Magnoliopsida</taxon>
        <taxon>Ranunculales</taxon>
        <taxon>Papaveraceae</taxon>
        <taxon>Papaveroideae</taxon>
        <taxon>Macleaya</taxon>
    </lineage>
</organism>
<feature type="compositionally biased region" description="Pro residues" evidence="1">
    <location>
        <begin position="90"/>
        <end position="101"/>
    </location>
</feature>
<name>A0A200PW47_MACCD</name>
<keyword evidence="3" id="KW-1185">Reference proteome</keyword>